<reference evidence="2" key="1">
    <citation type="submission" date="2022-08" db="EMBL/GenBank/DDBJ databases">
        <title>A Global Phylogenomic Analysis of the Shiitake Genus Lentinula.</title>
        <authorList>
            <consortium name="DOE Joint Genome Institute"/>
            <person name="Sierra-Patev S."/>
            <person name="Min B."/>
            <person name="Naranjo-Ortiz M."/>
            <person name="Looney B."/>
            <person name="Konkel Z."/>
            <person name="Slot J.C."/>
            <person name="Sakamoto Y."/>
            <person name="Steenwyk J.L."/>
            <person name="Rokas A."/>
            <person name="Carro J."/>
            <person name="Camarero S."/>
            <person name="Ferreira P."/>
            <person name="Molpeceres G."/>
            <person name="Ruiz-Duenas F.J."/>
            <person name="Serrano A."/>
            <person name="Henrissat B."/>
            <person name="Drula E."/>
            <person name="Hughes K.W."/>
            <person name="Mata J.L."/>
            <person name="Ishikawa N.K."/>
            <person name="Vargas-Isla R."/>
            <person name="Ushijima S."/>
            <person name="Smith C.A."/>
            <person name="Ahrendt S."/>
            <person name="Andreopoulos W."/>
            <person name="He G."/>
            <person name="Labutti K."/>
            <person name="Lipzen A."/>
            <person name="Ng V."/>
            <person name="Riley R."/>
            <person name="Sandor L."/>
            <person name="Barry K."/>
            <person name="Martinez A.T."/>
            <person name="Xiao Y."/>
            <person name="Gibbons J.G."/>
            <person name="Terashima K."/>
            <person name="Grigoriev I.V."/>
            <person name="Hibbett D.S."/>
        </authorList>
    </citation>
    <scope>NUCLEOTIDE SEQUENCE</scope>
    <source>
        <strain evidence="2">RHP3577 ss4</strain>
    </source>
</reference>
<gene>
    <name evidence="2" type="ORF">C8R41DRAFT_924028</name>
</gene>
<evidence type="ECO:0000313" key="3">
    <source>
        <dbReference type="Proteomes" id="UP001150217"/>
    </source>
</evidence>
<protein>
    <submittedName>
        <fullName evidence="2">Uncharacterized protein</fullName>
    </submittedName>
</protein>
<feature type="region of interest" description="Disordered" evidence="1">
    <location>
        <begin position="135"/>
        <end position="158"/>
    </location>
</feature>
<feature type="compositionally biased region" description="Polar residues" evidence="1">
    <location>
        <begin position="135"/>
        <end position="146"/>
    </location>
</feature>
<dbReference type="EMBL" id="JANVFT010000079">
    <property type="protein sequence ID" value="KAJ4473927.1"/>
    <property type="molecule type" value="Genomic_DNA"/>
</dbReference>
<dbReference type="Proteomes" id="UP001150217">
    <property type="component" value="Unassembled WGS sequence"/>
</dbReference>
<evidence type="ECO:0000256" key="1">
    <source>
        <dbReference type="SAM" id="MobiDB-lite"/>
    </source>
</evidence>
<proteinExistence type="predicted"/>
<sequence length="158" mass="17126">MTSPLVGLEAFTGNQTLVSTPRNNSTLGQDVGITDWARTGSSLFGGGHNNFNNNFLYTSQLEQKGGGSAVKTEVKTEDYIIDAVHQEHSSGKKRPIDNSQDTMAKKRKKKVNTVPSLTVLNPLYSGLQSLTKNTSQGSLLNGSQQKVTEDDTTQVMIH</sequence>
<keyword evidence="3" id="KW-1185">Reference proteome</keyword>
<name>A0ABQ8V4G9_9AGAR</name>
<accession>A0ABQ8V4G9</accession>
<comment type="caution">
    <text evidence="2">The sequence shown here is derived from an EMBL/GenBank/DDBJ whole genome shotgun (WGS) entry which is preliminary data.</text>
</comment>
<organism evidence="2 3">
    <name type="scientific">Lentinula lateritia</name>
    <dbReference type="NCBI Taxonomy" id="40482"/>
    <lineage>
        <taxon>Eukaryota</taxon>
        <taxon>Fungi</taxon>
        <taxon>Dikarya</taxon>
        <taxon>Basidiomycota</taxon>
        <taxon>Agaricomycotina</taxon>
        <taxon>Agaricomycetes</taxon>
        <taxon>Agaricomycetidae</taxon>
        <taxon>Agaricales</taxon>
        <taxon>Marasmiineae</taxon>
        <taxon>Omphalotaceae</taxon>
        <taxon>Lentinula</taxon>
    </lineage>
</organism>
<evidence type="ECO:0000313" key="2">
    <source>
        <dbReference type="EMBL" id="KAJ4473927.1"/>
    </source>
</evidence>